<dbReference type="AlphaFoldDB" id="A0A1C3U1G7"/>
<dbReference type="OrthoDB" id="8396169at2"/>
<accession>A0A1C3U1G7</accession>
<evidence type="ECO:0000313" key="2">
    <source>
        <dbReference type="Proteomes" id="UP000199205"/>
    </source>
</evidence>
<evidence type="ECO:0000313" key="1">
    <source>
        <dbReference type="EMBL" id="SCB09232.1"/>
    </source>
</evidence>
<sequence length="107" mass="11245">MKRFLTVIALVGLAGCQGVSSFFPNAKVAIVDGIEYSVRPLSSKNSWQASLNRPTGASLIVIDPTIYAGNVKAIEAATGCTVLRETLQNSDNNTIAAVNCSKSTAKK</sequence>
<dbReference type="EMBL" id="FMAF01000001">
    <property type="protein sequence ID" value="SCB09232.1"/>
    <property type="molecule type" value="Genomic_DNA"/>
</dbReference>
<reference evidence="1 2" key="1">
    <citation type="submission" date="2016-08" db="EMBL/GenBank/DDBJ databases">
        <authorList>
            <person name="Seilhamer J.J."/>
        </authorList>
    </citation>
    <scope>NUCLEOTIDE SEQUENCE [LARGE SCALE GENOMIC DNA]</scope>
    <source>
        <strain evidence="1 2">P1-7</strain>
    </source>
</reference>
<gene>
    <name evidence="1" type="ORF">GA0061101_101330</name>
</gene>
<dbReference type="Proteomes" id="UP000199205">
    <property type="component" value="Unassembled WGS sequence"/>
</dbReference>
<dbReference type="PROSITE" id="PS51257">
    <property type="entry name" value="PROKAR_LIPOPROTEIN"/>
    <property type="match status" value="1"/>
</dbReference>
<proteinExistence type="predicted"/>
<dbReference type="RefSeq" id="WP_141694042.1">
    <property type="nucleotide sequence ID" value="NZ_FMAF01000001.1"/>
</dbReference>
<organism evidence="1 2">
    <name type="scientific">Rhizobium lusitanum</name>
    <dbReference type="NCBI Taxonomy" id="293958"/>
    <lineage>
        <taxon>Bacteria</taxon>
        <taxon>Pseudomonadati</taxon>
        <taxon>Pseudomonadota</taxon>
        <taxon>Alphaproteobacteria</taxon>
        <taxon>Hyphomicrobiales</taxon>
        <taxon>Rhizobiaceae</taxon>
        <taxon>Rhizobium/Agrobacterium group</taxon>
        <taxon>Rhizobium</taxon>
    </lineage>
</organism>
<protein>
    <submittedName>
        <fullName evidence="1">Uncharacterized protein</fullName>
    </submittedName>
</protein>
<name>A0A1C3U1G7_9HYPH</name>